<evidence type="ECO:0000256" key="8">
    <source>
        <dbReference type="ARBA" id="ARBA00023004"/>
    </source>
</evidence>
<evidence type="ECO:0000256" key="4">
    <source>
        <dbReference type="ARBA" id="ARBA00022559"/>
    </source>
</evidence>
<keyword evidence="6" id="KW-0479">Metal-binding</keyword>
<dbReference type="SMART" id="SM01060">
    <property type="entry name" value="Catalase"/>
    <property type="match status" value="1"/>
</dbReference>
<evidence type="ECO:0000256" key="3">
    <source>
        <dbReference type="ARBA" id="ARBA00012314"/>
    </source>
</evidence>
<dbReference type="GO" id="GO:0046872">
    <property type="term" value="F:metal ion binding"/>
    <property type="evidence" value="ECO:0007669"/>
    <property type="project" value="UniProtKB-KW"/>
</dbReference>
<keyword evidence="8" id="KW-0408">Iron</keyword>
<sequence>MIHLSIYLCFSLFNTISACGEVQRSLSDNFWDFQAQITEATHMFMWQQSDRAIPRSYRMMQGFGVNAFKLVNAEGKAFLCKFIFTPRLGVHSFVWDEALKLAGQDPDFHRKDLYEAIDNGLYPKWDFGVQTIPEEEADNFEFDPLDATKIWPEDRFPVEYCGELELNRNVDEYFTQTEQVAFCTGHLVPGIHHSDDPLLQGRNFSYLDTQLS</sequence>
<organism evidence="12 13">
    <name type="scientific">Hortaea werneckii</name>
    <name type="common">Black yeast</name>
    <name type="synonym">Cladosporium werneckii</name>
    <dbReference type="NCBI Taxonomy" id="91943"/>
    <lineage>
        <taxon>Eukaryota</taxon>
        <taxon>Fungi</taxon>
        <taxon>Dikarya</taxon>
        <taxon>Ascomycota</taxon>
        <taxon>Pezizomycotina</taxon>
        <taxon>Dothideomycetes</taxon>
        <taxon>Dothideomycetidae</taxon>
        <taxon>Mycosphaerellales</taxon>
        <taxon>Teratosphaeriaceae</taxon>
        <taxon>Hortaea</taxon>
    </lineage>
</organism>
<dbReference type="Gene3D" id="2.40.180.10">
    <property type="entry name" value="Catalase core domain"/>
    <property type="match status" value="1"/>
</dbReference>
<evidence type="ECO:0000256" key="9">
    <source>
        <dbReference type="ARBA" id="ARBA00023324"/>
    </source>
</evidence>
<dbReference type="Pfam" id="PF00199">
    <property type="entry name" value="Catalase"/>
    <property type="match status" value="1"/>
</dbReference>
<keyword evidence="9" id="KW-0376">Hydrogen peroxide</keyword>
<evidence type="ECO:0000256" key="10">
    <source>
        <dbReference type="SAM" id="SignalP"/>
    </source>
</evidence>
<evidence type="ECO:0000256" key="6">
    <source>
        <dbReference type="ARBA" id="ARBA00022723"/>
    </source>
</evidence>
<protein>
    <recommendedName>
        <fullName evidence="3">catalase</fullName>
        <ecNumber evidence="3">1.11.1.6</ecNumber>
    </recommendedName>
</protein>
<dbReference type="AlphaFoldDB" id="A0A3M7A9H1"/>
<evidence type="ECO:0000256" key="7">
    <source>
        <dbReference type="ARBA" id="ARBA00023002"/>
    </source>
</evidence>
<feature type="domain" description="Catalase core" evidence="11">
    <location>
        <begin position="3"/>
        <end position="212"/>
    </location>
</feature>
<dbReference type="GO" id="GO:0020037">
    <property type="term" value="F:heme binding"/>
    <property type="evidence" value="ECO:0007669"/>
    <property type="project" value="InterPro"/>
</dbReference>
<dbReference type="InterPro" id="IPR020835">
    <property type="entry name" value="Catalase_sf"/>
</dbReference>
<evidence type="ECO:0000256" key="1">
    <source>
        <dbReference type="ARBA" id="ARBA00001971"/>
    </source>
</evidence>
<dbReference type="PANTHER" id="PTHR42821">
    <property type="entry name" value="CATALASE"/>
    <property type="match status" value="1"/>
</dbReference>
<keyword evidence="7" id="KW-0560">Oxidoreductase</keyword>
<evidence type="ECO:0000259" key="11">
    <source>
        <dbReference type="SMART" id="SM01060"/>
    </source>
</evidence>
<reference evidence="12 13" key="1">
    <citation type="journal article" date="2018" name="BMC Genomics">
        <title>Genomic evidence for intraspecific hybridization in a clonal and extremely halotolerant yeast.</title>
        <authorList>
            <person name="Gostincar C."/>
            <person name="Stajich J.E."/>
            <person name="Zupancic J."/>
            <person name="Zalar P."/>
            <person name="Gunde-Cimerman N."/>
        </authorList>
    </citation>
    <scope>NUCLEOTIDE SEQUENCE [LARGE SCALE GENOMIC DNA]</scope>
    <source>
        <strain evidence="12 13">EXF-6669</strain>
    </source>
</reference>
<name>A0A3M7A9H1_HORWE</name>
<feature type="chain" id="PRO_5018282892" description="catalase" evidence="10">
    <location>
        <begin position="19"/>
        <end position="212"/>
    </location>
</feature>
<keyword evidence="10" id="KW-0732">Signal</keyword>
<evidence type="ECO:0000256" key="2">
    <source>
        <dbReference type="ARBA" id="ARBA00005329"/>
    </source>
</evidence>
<dbReference type="GO" id="GO:0005829">
    <property type="term" value="C:cytosol"/>
    <property type="evidence" value="ECO:0007669"/>
    <property type="project" value="TreeGrafter"/>
</dbReference>
<evidence type="ECO:0000313" key="12">
    <source>
        <dbReference type="EMBL" id="RMY24097.1"/>
    </source>
</evidence>
<dbReference type="InterPro" id="IPR011614">
    <property type="entry name" value="Catalase_core"/>
</dbReference>
<dbReference type="SUPFAM" id="SSF56634">
    <property type="entry name" value="Heme-dependent catalase-like"/>
    <property type="match status" value="1"/>
</dbReference>
<dbReference type="GO" id="GO:0042744">
    <property type="term" value="P:hydrogen peroxide catabolic process"/>
    <property type="evidence" value="ECO:0007669"/>
    <property type="project" value="UniProtKB-KW"/>
</dbReference>
<comment type="similarity">
    <text evidence="2">Belongs to the catalase family.</text>
</comment>
<dbReference type="GO" id="GO:0004096">
    <property type="term" value="F:catalase activity"/>
    <property type="evidence" value="ECO:0007669"/>
    <property type="project" value="UniProtKB-EC"/>
</dbReference>
<comment type="caution">
    <text evidence="12">The sequence shown here is derived from an EMBL/GenBank/DDBJ whole genome shotgun (WGS) entry which is preliminary data.</text>
</comment>
<dbReference type="InterPro" id="IPR002226">
    <property type="entry name" value="Catalase_haem_BS"/>
</dbReference>
<evidence type="ECO:0000313" key="13">
    <source>
        <dbReference type="Proteomes" id="UP000271337"/>
    </source>
</evidence>
<dbReference type="InterPro" id="IPR018028">
    <property type="entry name" value="Catalase"/>
</dbReference>
<dbReference type="GO" id="GO:0006979">
    <property type="term" value="P:response to oxidative stress"/>
    <property type="evidence" value="ECO:0007669"/>
    <property type="project" value="InterPro"/>
</dbReference>
<accession>A0A3M7A9H1</accession>
<keyword evidence="5" id="KW-0349">Heme</keyword>
<keyword evidence="4" id="KW-0575">Peroxidase</keyword>
<evidence type="ECO:0000256" key="5">
    <source>
        <dbReference type="ARBA" id="ARBA00022617"/>
    </source>
</evidence>
<dbReference type="PROSITE" id="PS51402">
    <property type="entry name" value="CATALASE_3"/>
    <property type="match status" value="1"/>
</dbReference>
<feature type="non-terminal residue" evidence="12">
    <location>
        <position position="212"/>
    </location>
</feature>
<dbReference type="InterPro" id="IPR024712">
    <property type="entry name" value="Catalase_clade2"/>
</dbReference>
<dbReference type="OrthoDB" id="6880011at2759"/>
<comment type="cofactor">
    <cofactor evidence="1">
        <name>heme</name>
        <dbReference type="ChEBI" id="CHEBI:30413"/>
    </cofactor>
</comment>
<dbReference type="PANTHER" id="PTHR42821:SF1">
    <property type="entry name" value="CATALASE-B"/>
    <property type="match status" value="1"/>
</dbReference>
<feature type="signal peptide" evidence="10">
    <location>
        <begin position="1"/>
        <end position="18"/>
    </location>
</feature>
<proteinExistence type="inferred from homology"/>
<dbReference type="Proteomes" id="UP000271337">
    <property type="component" value="Unassembled WGS sequence"/>
</dbReference>
<dbReference type="EC" id="1.11.1.6" evidence="3"/>
<dbReference type="EMBL" id="QWIL01000098">
    <property type="protein sequence ID" value="RMY24097.1"/>
    <property type="molecule type" value="Genomic_DNA"/>
</dbReference>
<dbReference type="PROSITE" id="PS00437">
    <property type="entry name" value="CATALASE_1"/>
    <property type="match status" value="1"/>
</dbReference>
<gene>
    <name evidence="12" type="ORF">D0867_01605</name>
</gene>
<dbReference type="PRINTS" id="PR00067">
    <property type="entry name" value="CATALASE"/>
</dbReference>